<dbReference type="RefSeq" id="WP_073041185.1">
    <property type="nucleotide sequence ID" value="NZ_FQVB01000038.1"/>
</dbReference>
<accession>A0A1M5GLS9</accession>
<sequence>MKILITGGLGFVGTQLSKRLLEQGHQITVVDHAPEPRPYTPSQVQYLSADTTRPGAWQGAVSDQDVVVNLAGASIFRRWNAKTKELIYNSRILTTRNLVEAFPSGRVIHLLSASAVGYYGPSGDAFLQEGDPPGSDFLAKVCLDWEAEAFKAADKGARVVAMRFGIILGKTGGALGQMIPAFKRFVGGPLGHGRQWFSWIHMEDLLGAILFVMERENIHGPANFCSPNPVRNETLARVLGKLLHRPTFFRTPGLILKLVMGEFGSVLLEGQRVFPGVLLKNGYSFRYPNIEKALAEVLG</sequence>
<dbReference type="Gene3D" id="3.40.50.720">
    <property type="entry name" value="NAD(P)-binding Rossmann-like Domain"/>
    <property type="match status" value="1"/>
</dbReference>
<proteinExistence type="inferred from homology"/>
<dbReference type="InterPro" id="IPR001509">
    <property type="entry name" value="Epimerase_deHydtase"/>
</dbReference>
<evidence type="ECO:0000313" key="5">
    <source>
        <dbReference type="Proteomes" id="UP000184076"/>
    </source>
</evidence>
<organism evidence="4 5">
    <name type="scientific">Desulfacinum infernum DSM 9756</name>
    <dbReference type="NCBI Taxonomy" id="1121391"/>
    <lineage>
        <taxon>Bacteria</taxon>
        <taxon>Pseudomonadati</taxon>
        <taxon>Thermodesulfobacteriota</taxon>
        <taxon>Syntrophobacteria</taxon>
        <taxon>Syntrophobacterales</taxon>
        <taxon>Syntrophobacteraceae</taxon>
        <taxon>Desulfacinum</taxon>
    </lineage>
</organism>
<dbReference type="CDD" id="cd05242">
    <property type="entry name" value="SDR_a8"/>
    <property type="match status" value="1"/>
</dbReference>
<keyword evidence="5" id="KW-1185">Reference proteome</keyword>
<reference evidence="5" key="1">
    <citation type="submission" date="2016-11" db="EMBL/GenBank/DDBJ databases">
        <authorList>
            <person name="Varghese N."/>
            <person name="Submissions S."/>
        </authorList>
    </citation>
    <scope>NUCLEOTIDE SEQUENCE [LARGE SCALE GENOMIC DNA]</scope>
    <source>
        <strain evidence="5">DSM 9756</strain>
    </source>
</reference>
<dbReference type="EMBL" id="FQVB01000038">
    <property type="protein sequence ID" value="SHG04689.1"/>
    <property type="molecule type" value="Genomic_DNA"/>
</dbReference>
<dbReference type="STRING" id="1121391.SAMN02745206_03165"/>
<comment type="similarity">
    <text evidence="1">Belongs to the NAD(P)-dependent epimerase/dehydratase family. SDR39U1 subfamily.</text>
</comment>
<dbReference type="OrthoDB" id="5292533at2"/>
<dbReference type="Proteomes" id="UP000184076">
    <property type="component" value="Unassembled WGS sequence"/>
</dbReference>
<evidence type="ECO:0000259" key="3">
    <source>
        <dbReference type="Pfam" id="PF08338"/>
    </source>
</evidence>
<evidence type="ECO:0000259" key="2">
    <source>
        <dbReference type="Pfam" id="PF01370"/>
    </source>
</evidence>
<evidence type="ECO:0008006" key="6">
    <source>
        <dbReference type="Google" id="ProtNLM"/>
    </source>
</evidence>
<dbReference type="PANTHER" id="PTHR11092:SF0">
    <property type="entry name" value="EPIMERASE FAMILY PROTEIN SDR39U1"/>
    <property type="match status" value="1"/>
</dbReference>
<gene>
    <name evidence="4" type="ORF">SAMN02745206_03165</name>
</gene>
<name>A0A1M5GLS9_9BACT</name>
<evidence type="ECO:0000256" key="1">
    <source>
        <dbReference type="ARBA" id="ARBA00009353"/>
    </source>
</evidence>
<evidence type="ECO:0000313" key="4">
    <source>
        <dbReference type="EMBL" id="SHG04689.1"/>
    </source>
</evidence>
<dbReference type="SUPFAM" id="SSF51735">
    <property type="entry name" value="NAD(P)-binding Rossmann-fold domains"/>
    <property type="match status" value="1"/>
</dbReference>
<dbReference type="NCBIfam" id="TIGR01777">
    <property type="entry name" value="yfcH"/>
    <property type="match status" value="1"/>
</dbReference>
<feature type="domain" description="DUF1731" evidence="3">
    <location>
        <begin position="251"/>
        <end position="296"/>
    </location>
</feature>
<dbReference type="AlphaFoldDB" id="A0A1M5GLS9"/>
<dbReference type="PANTHER" id="PTHR11092">
    <property type="entry name" value="SUGAR NUCLEOTIDE EPIMERASE RELATED"/>
    <property type="match status" value="1"/>
</dbReference>
<protein>
    <recommendedName>
        <fullName evidence="6">TIGR01777 family protein</fullName>
    </recommendedName>
</protein>
<dbReference type="InterPro" id="IPR013549">
    <property type="entry name" value="DUF1731"/>
</dbReference>
<feature type="domain" description="NAD-dependent epimerase/dehydratase" evidence="2">
    <location>
        <begin position="3"/>
        <end position="215"/>
    </location>
</feature>
<dbReference type="Pfam" id="PF08338">
    <property type="entry name" value="DUF1731"/>
    <property type="match status" value="1"/>
</dbReference>
<dbReference type="Pfam" id="PF01370">
    <property type="entry name" value="Epimerase"/>
    <property type="match status" value="1"/>
</dbReference>
<dbReference type="InterPro" id="IPR036291">
    <property type="entry name" value="NAD(P)-bd_dom_sf"/>
</dbReference>
<dbReference type="InterPro" id="IPR010099">
    <property type="entry name" value="SDR39U1"/>
</dbReference>